<accession>A0A5E4NC15</accession>
<gene>
    <name evidence="1" type="ORF">CINCED_3A008573</name>
</gene>
<proteinExistence type="predicted"/>
<dbReference type="OrthoDB" id="6596787at2759"/>
<evidence type="ECO:0000313" key="2">
    <source>
        <dbReference type="Proteomes" id="UP000325440"/>
    </source>
</evidence>
<reference evidence="1 2" key="1">
    <citation type="submission" date="2019-08" db="EMBL/GenBank/DDBJ databases">
        <authorList>
            <person name="Alioto T."/>
            <person name="Alioto T."/>
            <person name="Gomez Garrido J."/>
        </authorList>
    </citation>
    <scope>NUCLEOTIDE SEQUENCE [LARGE SCALE GENOMIC DNA]</scope>
</reference>
<dbReference type="Proteomes" id="UP000325440">
    <property type="component" value="Unassembled WGS sequence"/>
</dbReference>
<evidence type="ECO:0000313" key="1">
    <source>
        <dbReference type="EMBL" id="VVC42398.1"/>
    </source>
</evidence>
<sequence>MYYIHETTAKNANSVSEVAEYDESNTHDTQQSELEQIWITAKKKTALPDDVNLEDYLSADDNVSTCYELTEVDIIQSIKDSKDEAIDESSEDEEAVMGDVCNVTSSEALSSLEVMRTFISSQNKMMKRMISRWLLMPNGSGTEWKGGGNKVVTAAEPDFSLARARDHTVRSR</sequence>
<protein>
    <submittedName>
        <fullName evidence="1">Uncharacterized protein</fullName>
    </submittedName>
</protein>
<organism evidence="1 2">
    <name type="scientific">Cinara cedri</name>
    <dbReference type="NCBI Taxonomy" id="506608"/>
    <lineage>
        <taxon>Eukaryota</taxon>
        <taxon>Metazoa</taxon>
        <taxon>Ecdysozoa</taxon>
        <taxon>Arthropoda</taxon>
        <taxon>Hexapoda</taxon>
        <taxon>Insecta</taxon>
        <taxon>Pterygota</taxon>
        <taxon>Neoptera</taxon>
        <taxon>Paraneoptera</taxon>
        <taxon>Hemiptera</taxon>
        <taxon>Sternorrhyncha</taxon>
        <taxon>Aphidomorpha</taxon>
        <taxon>Aphidoidea</taxon>
        <taxon>Aphididae</taxon>
        <taxon>Lachninae</taxon>
        <taxon>Cinara</taxon>
    </lineage>
</organism>
<dbReference type="EMBL" id="CABPRJ010001950">
    <property type="protein sequence ID" value="VVC42398.1"/>
    <property type="molecule type" value="Genomic_DNA"/>
</dbReference>
<keyword evidence="2" id="KW-1185">Reference proteome</keyword>
<dbReference type="AlphaFoldDB" id="A0A5E4NC15"/>
<name>A0A5E4NC15_9HEMI</name>